<evidence type="ECO:0000313" key="4">
    <source>
        <dbReference type="Proteomes" id="UP000002534"/>
    </source>
</evidence>
<evidence type="ECO:0000313" key="3">
    <source>
        <dbReference type="EMBL" id="ABA90249.1"/>
    </source>
</evidence>
<sequence length="252" mass="27326">MQEHRFDRLERLIGSDGLQNLSGRSVAVIGIGGVGSYAAEALARAGVGRLTLVDFDRIAPSNINRQIHALEYTVGRAKVEVMAERCLAINPEVDVRPRHVFYSAETDEGLLADGYDYLLDCIDSITAKLHLIESSKRRGIPVISAMGAANKLDPTLIRVGDLSRTQKCRMARIMRKELGRRGIRSGIKVVYSLEEFRPLSDAPSAAASLPSASPESTPARPRVTLGSSSYIPPIFGLTMAGEVIQSLLDQAP</sequence>
<reference evidence="4" key="1">
    <citation type="submission" date="2005-10" db="EMBL/GenBank/DDBJ databases">
        <title>Complete sequence of Pelobacter carbinolicus DSM 2380.</title>
        <authorList>
            <person name="Copeland A."/>
            <person name="Lucas S."/>
            <person name="Lapidus A."/>
            <person name="Barry K."/>
            <person name="Detter J.C."/>
            <person name="Glavina T."/>
            <person name="Hammon N."/>
            <person name="Israni S."/>
            <person name="Pitluck S."/>
            <person name="Chertkov O."/>
            <person name="Schmutz J."/>
            <person name="Larimer F."/>
            <person name="Land M."/>
            <person name="Kyrpides N."/>
            <person name="Ivanova N."/>
            <person name="Richardson P."/>
        </authorList>
    </citation>
    <scope>NUCLEOTIDE SEQUENCE [LARGE SCALE GENOMIC DNA]</scope>
    <source>
        <strain evidence="4">DSM 2380 / NBRC 103641 / GraBd1</strain>
    </source>
</reference>
<dbReference type="OrthoDB" id="9804150at2"/>
<gene>
    <name evidence="3" type="ordered locus">Pcar_3014</name>
</gene>
<dbReference type="GO" id="GO:0061503">
    <property type="term" value="F:tRNA threonylcarbamoyladenosine dehydratase"/>
    <property type="evidence" value="ECO:0007669"/>
    <property type="project" value="TreeGrafter"/>
</dbReference>
<evidence type="ECO:0000256" key="1">
    <source>
        <dbReference type="SAM" id="MobiDB-lite"/>
    </source>
</evidence>
<feature type="region of interest" description="Disordered" evidence="1">
    <location>
        <begin position="204"/>
        <end position="224"/>
    </location>
</feature>
<dbReference type="InterPro" id="IPR000594">
    <property type="entry name" value="ThiF_NAD_FAD-bd"/>
</dbReference>
<feature type="compositionally biased region" description="Low complexity" evidence="1">
    <location>
        <begin position="204"/>
        <end position="219"/>
    </location>
</feature>
<dbReference type="GO" id="GO:0061504">
    <property type="term" value="P:cyclic threonylcarbamoyladenosine biosynthetic process"/>
    <property type="evidence" value="ECO:0007669"/>
    <property type="project" value="TreeGrafter"/>
</dbReference>
<keyword evidence="4" id="KW-1185">Reference proteome</keyword>
<dbReference type="InterPro" id="IPR035985">
    <property type="entry name" value="Ubiquitin-activating_enz"/>
</dbReference>
<dbReference type="RefSeq" id="WP_011342802.1">
    <property type="nucleotide sequence ID" value="NC_007498.2"/>
</dbReference>
<dbReference type="PANTHER" id="PTHR43267:SF1">
    <property type="entry name" value="TRNA THREONYLCARBAMOYLADENOSINE DEHYDRATASE"/>
    <property type="match status" value="1"/>
</dbReference>
<accession>Q3A058</accession>
<dbReference type="GO" id="GO:0008641">
    <property type="term" value="F:ubiquitin-like modifier activating enzyme activity"/>
    <property type="evidence" value="ECO:0007669"/>
    <property type="project" value="InterPro"/>
</dbReference>
<organism evidence="3 4">
    <name type="scientific">Syntrophotalea carbinolica (strain DSM 2380 / NBRC 103641 / GraBd1)</name>
    <name type="common">Pelobacter carbinolicus</name>
    <dbReference type="NCBI Taxonomy" id="338963"/>
    <lineage>
        <taxon>Bacteria</taxon>
        <taxon>Pseudomonadati</taxon>
        <taxon>Thermodesulfobacteriota</taxon>
        <taxon>Desulfuromonadia</taxon>
        <taxon>Desulfuromonadales</taxon>
        <taxon>Syntrophotaleaceae</taxon>
        <taxon>Syntrophotalea</taxon>
    </lineage>
</organism>
<dbReference type="PANTHER" id="PTHR43267">
    <property type="entry name" value="TRNA THREONYLCARBAMOYLADENOSINE DEHYDRATASE"/>
    <property type="match status" value="1"/>
</dbReference>
<dbReference type="Gene3D" id="3.40.50.720">
    <property type="entry name" value="NAD(P)-binding Rossmann-like Domain"/>
    <property type="match status" value="1"/>
</dbReference>
<name>Q3A058_SYNC1</name>
<dbReference type="CDD" id="cd00755">
    <property type="entry name" value="YgdL_like"/>
    <property type="match status" value="1"/>
</dbReference>
<proteinExistence type="predicted"/>
<dbReference type="HOGENOM" id="CLU_013325_4_1_7"/>
<dbReference type="STRING" id="338963.Pcar_3014"/>
<dbReference type="Proteomes" id="UP000002534">
    <property type="component" value="Chromosome"/>
</dbReference>
<dbReference type="Pfam" id="PF00899">
    <property type="entry name" value="ThiF"/>
    <property type="match status" value="1"/>
</dbReference>
<dbReference type="SUPFAM" id="SSF69572">
    <property type="entry name" value="Activating enzymes of the ubiquitin-like proteins"/>
    <property type="match status" value="1"/>
</dbReference>
<dbReference type="KEGG" id="pca:Pcar_3014"/>
<protein>
    <submittedName>
        <fullName evidence="3">YgdL family protein</fullName>
    </submittedName>
</protein>
<feature type="domain" description="THIF-type NAD/FAD binding fold" evidence="2">
    <location>
        <begin position="11"/>
        <end position="250"/>
    </location>
</feature>
<evidence type="ECO:0000259" key="2">
    <source>
        <dbReference type="Pfam" id="PF00899"/>
    </source>
</evidence>
<dbReference type="EMBL" id="CP000142">
    <property type="protein sequence ID" value="ABA90249.1"/>
    <property type="molecule type" value="Genomic_DNA"/>
</dbReference>
<dbReference type="eggNOG" id="COG1179">
    <property type="taxonomic scope" value="Bacteria"/>
</dbReference>
<dbReference type="InterPro" id="IPR045886">
    <property type="entry name" value="ThiF/MoeB/HesA"/>
</dbReference>
<reference evidence="3 4" key="2">
    <citation type="journal article" date="2012" name="BMC Genomics">
        <title>The genome of Pelobacter carbinolicus reveals surprising metabolic capabilities and physiological features.</title>
        <authorList>
            <person name="Aklujkar M."/>
            <person name="Haveman S.A."/>
            <person name="Didonato R.Jr."/>
            <person name="Chertkov O."/>
            <person name="Han C.S."/>
            <person name="Land M.L."/>
            <person name="Brown P."/>
            <person name="Lovley D.R."/>
        </authorList>
    </citation>
    <scope>NUCLEOTIDE SEQUENCE [LARGE SCALE GENOMIC DNA]</scope>
    <source>
        <strain evidence="4">DSM 2380 / NBRC 103641 / GraBd1</strain>
    </source>
</reference>
<dbReference type="AlphaFoldDB" id="Q3A058"/>